<dbReference type="Pfam" id="PF13639">
    <property type="entry name" value="zf-RING_2"/>
    <property type="match status" value="1"/>
</dbReference>
<dbReference type="GO" id="GO:0008270">
    <property type="term" value="F:zinc ion binding"/>
    <property type="evidence" value="ECO:0007669"/>
    <property type="project" value="UniProtKB-KW"/>
</dbReference>
<evidence type="ECO:0000256" key="8">
    <source>
        <dbReference type="PROSITE-ProRule" id="PRU00175"/>
    </source>
</evidence>
<dbReference type="EC" id="2.3.2.27" evidence="2"/>
<accession>A0A2P6SHP5</accession>
<sequence>MGGCCCSSRKAHLHGAPVYFYCSPALEEEESLTSHDVAASAITAGILVNLDLETSIPDTYRSPPTPLPYDMVFGCPQSTDSDSVRETNSCSSFETSPTCGDLEESDCKVQESSLPISPKKLELSKSNKVNVLAEEDEDVCPICLEEYETENPDFTTKCEHHYHLSCILEWIERSDACPICDQELVLDHTYSL</sequence>
<gene>
    <name evidence="10" type="ORF">RchiOBHm_Chr1g0356711</name>
</gene>
<evidence type="ECO:0000256" key="5">
    <source>
        <dbReference type="ARBA" id="ARBA00022771"/>
    </source>
</evidence>
<keyword evidence="7" id="KW-0862">Zinc</keyword>
<keyword evidence="4" id="KW-0479">Metal-binding</keyword>
<dbReference type="EMBL" id="PDCK01000039">
    <property type="protein sequence ID" value="PRQ58203.1"/>
    <property type="molecule type" value="Genomic_DNA"/>
</dbReference>
<dbReference type="Gene3D" id="3.30.40.10">
    <property type="entry name" value="Zinc/RING finger domain, C3HC4 (zinc finger)"/>
    <property type="match status" value="1"/>
</dbReference>
<dbReference type="InterPro" id="IPR001841">
    <property type="entry name" value="Znf_RING"/>
</dbReference>
<dbReference type="InterPro" id="IPR013083">
    <property type="entry name" value="Znf_RING/FYVE/PHD"/>
</dbReference>
<feature type="domain" description="RING-type" evidence="9">
    <location>
        <begin position="140"/>
        <end position="181"/>
    </location>
</feature>
<dbReference type="PROSITE" id="PS50089">
    <property type="entry name" value="ZF_RING_2"/>
    <property type="match status" value="1"/>
</dbReference>
<comment type="catalytic activity">
    <reaction evidence="1">
        <text>S-ubiquitinyl-[E2 ubiquitin-conjugating enzyme]-L-cysteine + [acceptor protein]-L-lysine = [E2 ubiquitin-conjugating enzyme]-L-cysteine + N(6)-ubiquitinyl-[acceptor protein]-L-lysine.</text>
        <dbReference type="EC" id="2.3.2.27"/>
    </reaction>
</comment>
<dbReference type="SUPFAM" id="SSF57850">
    <property type="entry name" value="RING/U-box"/>
    <property type="match status" value="1"/>
</dbReference>
<evidence type="ECO:0000256" key="7">
    <source>
        <dbReference type="ARBA" id="ARBA00022833"/>
    </source>
</evidence>
<keyword evidence="3" id="KW-0808">Transferase</keyword>
<reference evidence="10 11" key="1">
    <citation type="journal article" date="2018" name="Nat. Genet.">
        <title>The Rosa genome provides new insights in the design of modern roses.</title>
        <authorList>
            <person name="Bendahmane M."/>
        </authorList>
    </citation>
    <scope>NUCLEOTIDE SEQUENCE [LARGE SCALE GENOMIC DNA]</scope>
    <source>
        <strain evidence="11">cv. Old Blush</strain>
    </source>
</reference>
<keyword evidence="11" id="KW-1185">Reference proteome</keyword>
<evidence type="ECO:0000313" key="10">
    <source>
        <dbReference type="EMBL" id="PRQ58203.1"/>
    </source>
</evidence>
<evidence type="ECO:0000256" key="1">
    <source>
        <dbReference type="ARBA" id="ARBA00000900"/>
    </source>
</evidence>
<dbReference type="PANTHER" id="PTHR46463:SF89">
    <property type="entry name" value="E3 UBIQUITIN-PROTEIN LIGASE RHB1A-RELATED"/>
    <property type="match status" value="1"/>
</dbReference>
<dbReference type="AlphaFoldDB" id="A0A2P6SHP5"/>
<comment type="caution">
    <text evidence="10">The sequence shown here is derived from an EMBL/GenBank/DDBJ whole genome shotgun (WGS) entry which is preliminary data.</text>
</comment>
<evidence type="ECO:0000256" key="2">
    <source>
        <dbReference type="ARBA" id="ARBA00012483"/>
    </source>
</evidence>
<protein>
    <recommendedName>
        <fullName evidence="2">RING-type E3 ubiquitin transferase</fullName>
        <ecNumber evidence="2">2.3.2.27</ecNumber>
    </recommendedName>
</protein>
<organism evidence="10 11">
    <name type="scientific">Rosa chinensis</name>
    <name type="common">China rose</name>
    <dbReference type="NCBI Taxonomy" id="74649"/>
    <lineage>
        <taxon>Eukaryota</taxon>
        <taxon>Viridiplantae</taxon>
        <taxon>Streptophyta</taxon>
        <taxon>Embryophyta</taxon>
        <taxon>Tracheophyta</taxon>
        <taxon>Spermatophyta</taxon>
        <taxon>Magnoliopsida</taxon>
        <taxon>eudicotyledons</taxon>
        <taxon>Gunneridae</taxon>
        <taxon>Pentapetalae</taxon>
        <taxon>rosids</taxon>
        <taxon>fabids</taxon>
        <taxon>Rosales</taxon>
        <taxon>Rosaceae</taxon>
        <taxon>Rosoideae</taxon>
        <taxon>Rosoideae incertae sedis</taxon>
        <taxon>Rosa</taxon>
    </lineage>
</organism>
<proteinExistence type="predicted"/>
<dbReference type="Proteomes" id="UP000238479">
    <property type="component" value="Chromosome 1"/>
</dbReference>
<evidence type="ECO:0000256" key="4">
    <source>
        <dbReference type="ARBA" id="ARBA00022723"/>
    </source>
</evidence>
<name>A0A2P6SHP5_ROSCH</name>
<evidence type="ECO:0000256" key="6">
    <source>
        <dbReference type="ARBA" id="ARBA00022786"/>
    </source>
</evidence>
<evidence type="ECO:0000313" key="11">
    <source>
        <dbReference type="Proteomes" id="UP000238479"/>
    </source>
</evidence>
<evidence type="ECO:0000256" key="3">
    <source>
        <dbReference type="ARBA" id="ARBA00022679"/>
    </source>
</evidence>
<dbReference type="SMART" id="SM00184">
    <property type="entry name" value="RING"/>
    <property type="match status" value="1"/>
</dbReference>
<dbReference type="OMA" id="DTFCAPA"/>
<keyword evidence="6" id="KW-0833">Ubl conjugation pathway</keyword>
<dbReference type="GO" id="GO:0061630">
    <property type="term" value="F:ubiquitin protein ligase activity"/>
    <property type="evidence" value="ECO:0007669"/>
    <property type="project" value="UniProtKB-EC"/>
</dbReference>
<dbReference type="PANTHER" id="PTHR46463">
    <property type="entry name" value="ZINC FINGER, RING/FYVE/PHD-TYPE"/>
    <property type="match status" value="1"/>
</dbReference>
<dbReference type="Gramene" id="PRQ58203">
    <property type="protein sequence ID" value="PRQ58203"/>
    <property type="gene ID" value="RchiOBHm_Chr1g0356711"/>
</dbReference>
<evidence type="ECO:0000259" key="9">
    <source>
        <dbReference type="PROSITE" id="PS50089"/>
    </source>
</evidence>
<keyword evidence="5 8" id="KW-0863">Zinc-finger</keyword>